<evidence type="ECO:0000256" key="2">
    <source>
        <dbReference type="ARBA" id="ARBA00022679"/>
    </source>
</evidence>
<dbReference type="InterPro" id="IPR011009">
    <property type="entry name" value="Kinase-like_dom_sf"/>
</dbReference>
<dbReference type="STRING" id="81824.A9USC7"/>
<dbReference type="PANTHER" id="PTHR43895">
    <property type="entry name" value="CALCIUM/CALMODULIN-DEPENDENT PROTEIN KINASE KINASE-RELATED"/>
    <property type="match status" value="1"/>
</dbReference>
<sequence>YLLQEEVGFGATARVFRAFDLSSGEPVAIKAMTADAADAANHEYTAMQLMFGTPNVANVRDAFVEGNKCYLVLKYMPNGTLYQRIKPCAESSVASLYDLQRWFRQLVGAVEAFHQRCLIHGDIKPENCLIDEQENLVLHDLGTTAAVGHVHSGRLIPGTEYYMAPELLQRAPCAPEQDVWSLGIVLHAILLSDLPW</sequence>
<evidence type="ECO:0000256" key="4">
    <source>
        <dbReference type="ARBA" id="ARBA00022777"/>
    </source>
</evidence>
<reference evidence="9 10" key="1">
    <citation type="journal article" date="2008" name="Nature">
        <title>The genome of the choanoflagellate Monosiga brevicollis and the origin of metazoans.</title>
        <authorList>
            <consortium name="JGI Sequencing"/>
            <person name="King N."/>
            <person name="Westbrook M.J."/>
            <person name="Young S.L."/>
            <person name="Kuo A."/>
            <person name="Abedin M."/>
            <person name="Chapman J."/>
            <person name="Fairclough S."/>
            <person name="Hellsten U."/>
            <person name="Isogai Y."/>
            <person name="Letunic I."/>
            <person name="Marr M."/>
            <person name="Pincus D."/>
            <person name="Putnam N."/>
            <person name="Rokas A."/>
            <person name="Wright K.J."/>
            <person name="Zuzow R."/>
            <person name="Dirks W."/>
            <person name="Good M."/>
            <person name="Goodstein D."/>
            <person name="Lemons D."/>
            <person name="Li W."/>
            <person name="Lyons J.B."/>
            <person name="Morris A."/>
            <person name="Nichols S."/>
            <person name="Richter D.J."/>
            <person name="Salamov A."/>
            <person name="Bork P."/>
            <person name="Lim W.A."/>
            <person name="Manning G."/>
            <person name="Miller W.T."/>
            <person name="McGinnis W."/>
            <person name="Shapiro H."/>
            <person name="Tjian R."/>
            <person name="Grigoriev I.V."/>
            <person name="Rokhsar D."/>
        </authorList>
    </citation>
    <scope>NUCLEOTIDE SEQUENCE [LARGE SCALE GENOMIC DNA]</scope>
    <source>
        <strain evidence="10">MX1 / ATCC 50154</strain>
    </source>
</reference>
<evidence type="ECO:0000256" key="3">
    <source>
        <dbReference type="ARBA" id="ARBA00022741"/>
    </source>
</evidence>
<gene>
    <name evidence="9" type="ORF">MONBRDRAFT_2270</name>
</gene>
<dbReference type="InterPro" id="IPR000719">
    <property type="entry name" value="Prot_kinase_dom"/>
</dbReference>
<dbReference type="PANTHER" id="PTHR43895:SF150">
    <property type="entry name" value="SERINE_THREONINE-PROTEIN KINASE STK11"/>
    <property type="match status" value="1"/>
</dbReference>
<dbReference type="AlphaFoldDB" id="A9USC7"/>
<dbReference type="SUPFAM" id="SSF56112">
    <property type="entry name" value="Protein kinase-like (PK-like)"/>
    <property type="match status" value="1"/>
</dbReference>
<dbReference type="InterPro" id="IPR008271">
    <property type="entry name" value="Ser/Thr_kinase_AS"/>
</dbReference>
<feature type="non-terminal residue" evidence="9">
    <location>
        <position position="1"/>
    </location>
</feature>
<dbReference type="InterPro" id="IPR017441">
    <property type="entry name" value="Protein_kinase_ATP_BS"/>
</dbReference>
<dbReference type="Pfam" id="PF00069">
    <property type="entry name" value="Pkinase"/>
    <property type="match status" value="1"/>
</dbReference>
<dbReference type="EMBL" id="CH991544">
    <property type="protein sequence ID" value="EDQ91757.1"/>
    <property type="molecule type" value="Genomic_DNA"/>
</dbReference>
<keyword evidence="10" id="KW-1185">Reference proteome</keyword>
<keyword evidence="5 6" id="KW-0067">ATP-binding</keyword>
<dbReference type="RefSeq" id="XP_001743043.1">
    <property type="nucleotide sequence ID" value="XM_001742991.1"/>
</dbReference>
<evidence type="ECO:0000313" key="9">
    <source>
        <dbReference type="EMBL" id="EDQ91757.1"/>
    </source>
</evidence>
<evidence type="ECO:0000256" key="7">
    <source>
        <dbReference type="RuleBase" id="RU000304"/>
    </source>
</evidence>
<feature type="binding site" evidence="6">
    <location>
        <position position="30"/>
    </location>
    <ligand>
        <name>ATP</name>
        <dbReference type="ChEBI" id="CHEBI:30616"/>
    </ligand>
</feature>
<dbReference type="GO" id="GO:0005524">
    <property type="term" value="F:ATP binding"/>
    <property type="evidence" value="ECO:0007669"/>
    <property type="project" value="UniProtKB-UniRule"/>
</dbReference>
<accession>A9USC7</accession>
<dbReference type="Gene3D" id="1.10.510.10">
    <property type="entry name" value="Transferase(Phosphotransferase) domain 1"/>
    <property type="match status" value="1"/>
</dbReference>
<dbReference type="Proteomes" id="UP000001357">
    <property type="component" value="Unassembled WGS sequence"/>
</dbReference>
<dbReference type="InParanoid" id="A9USC7"/>
<comment type="similarity">
    <text evidence="7">Belongs to the protein kinase superfamily.</text>
</comment>
<dbReference type="GeneID" id="5888313"/>
<evidence type="ECO:0000256" key="1">
    <source>
        <dbReference type="ARBA" id="ARBA00022527"/>
    </source>
</evidence>
<protein>
    <recommendedName>
        <fullName evidence="8">Protein kinase domain-containing protein</fullName>
    </recommendedName>
</protein>
<dbReference type="GO" id="GO:0004674">
    <property type="term" value="F:protein serine/threonine kinase activity"/>
    <property type="evidence" value="ECO:0000318"/>
    <property type="project" value="GO_Central"/>
</dbReference>
<proteinExistence type="inferred from homology"/>
<dbReference type="eggNOG" id="KOG0583">
    <property type="taxonomic scope" value="Eukaryota"/>
</dbReference>
<evidence type="ECO:0000313" key="10">
    <source>
        <dbReference type="Proteomes" id="UP000001357"/>
    </source>
</evidence>
<dbReference type="PROSITE" id="PS00108">
    <property type="entry name" value="PROTEIN_KINASE_ST"/>
    <property type="match status" value="1"/>
</dbReference>
<dbReference type="KEGG" id="mbr:MONBRDRAFT_2270"/>
<keyword evidence="1 7" id="KW-0723">Serine/threonine-protein kinase</keyword>
<name>A9USC7_MONBE</name>
<organism evidence="9 10">
    <name type="scientific">Monosiga brevicollis</name>
    <name type="common">Choanoflagellate</name>
    <dbReference type="NCBI Taxonomy" id="81824"/>
    <lineage>
        <taxon>Eukaryota</taxon>
        <taxon>Choanoflagellata</taxon>
        <taxon>Craspedida</taxon>
        <taxon>Salpingoecidae</taxon>
        <taxon>Monosiga</taxon>
    </lineage>
</organism>
<dbReference type="PROSITE" id="PS00107">
    <property type="entry name" value="PROTEIN_KINASE_ATP"/>
    <property type="match status" value="1"/>
</dbReference>
<dbReference type="PROSITE" id="PS50011">
    <property type="entry name" value="PROTEIN_KINASE_DOM"/>
    <property type="match status" value="1"/>
</dbReference>
<keyword evidence="2" id="KW-0808">Transferase</keyword>
<feature type="non-terminal residue" evidence="9">
    <location>
        <position position="196"/>
    </location>
</feature>
<keyword evidence="3 6" id="KW-0547">Nucleotide-binding</keyword>
<evidence type="ECO:0000256" key="5">
    <source>
        <dbReference type="ARBA" id="ARBA00022840"/>
    </source>
</evidence>
<dbReference type="GO" id="GO:0004715">
    <property type="term" value="F:non-membrane spanning protein tyrosine kinase activity"/>
    <property type="evidence" value="ECO:0000318"/>
    <property type="project" value="GO_Central"/>
</dbReference>
<feature type="domain" description="Protein kinase" evidence="8">
    <location>
        <begin position="1"/>
        <end position="196"/>
    </location>
</feature>
<evidence type="ECO:0000256" key="6">
    <source>
        <dbReference type="PROSITE-ProRule" id="PRU10141"/>
    </source>
</evidence>
<dbReference type="CDD" id="cd00180">
    <property type="entry name" value="PKc"/>
    <property type="match status" value="1"/>
</dbReference>
<keyword evidence="4" id="KW-0418">Kinase</keyword>
<evidence type="ECO:0000259" key="8">
    <source>
        <dbReference type="PROSITE" id="PS50011"/>
    </source>
</evidence>
<dbReference type="SMART" id="SM00220">
    <property type="entry name" value="S_TKc"/>
    <property type="match status" value="1"/>
</dbReference>